<keyword evidence="1" id="KW-0998">Cell outer membrane</keyword>
<evidence type="ECO:0000256" key="1">
    <source>
        <dbReference type="HAMAP-Rule" id="MF_01411"/>
    </source>
</evidence>
<sequence precursor="true">MPRFRPLPLFLALSAAFASAHAAEEGPTHVEADEMFGKSDDYVEASGRAVVTRTGEKLEADWIKLFKKTDELRAGDKTRLTRDKDVLEGGALHLFRTRREGSLESPVYQLGSRQGRGDAVRLLFQGPERYALQQARFTTCQPGQDDWFITARELQLDYNRNVGVARHSTIEFKGVPFLYLPYLDFSLDGARKSGFLAPSYNSTNSRGFEIALPYYWNIAPNMDATFSPRLMSKRGVLLDNEFRYLNTTYAGQLDFGLIGRDRKANAPRLAFDPQDPQRDERLRINDRRFAYRWVHSQQLMPQLFFNADLQKASDNYYFSDFGDRLAVASTRHLPRLGSLTYLGPWYNVQLRGEQYQTLQEPDPNRRIDEPYARLPQLSFNATPPMLGPVQAQLNSELTRFDHTSKVQGERLLAYPSLSLPLTAPYGFFIPKVGIHHTQYRIDANQQGWDRRTTRTMPITSLDTGLFFDRDFSWKDTALVQSLEPRLYYVHIPYRDQRRIPLFDSAQTDFNTAQMFSENQFTGSDRINDANQLTVALTSRIFEADSGIERLRVAVGRRYYFDPRRVWLNNDPNASEKDVDFKASDIIATVGGQPLHDWWLDAGWQYDRNTSRSQKVGFNIRYQPGDNKLFNVRYQLNRLIPDTNVRVNRPDRNYLEQIDLSGQWPLGGNWYGVARYNHSITAGRTLETLGGLEYNGGCWVFRLVGQRFVTSSNTYQRKWFLQLELNDIGRLGSNPLQVLKERIPGYTKLN</sequence>
<feature type="domain" description="LptD C-terminal" evidence="2">
    <location>
        <begin position="287"/>
        <end position="669"/>
    </location>
</feature>
<gene>
    <name evidence="1" type="primary">lptD</name>
    <name evidence="3" type="ORF">ACFOW7_11345</name>
</gene>
<dbReference type="InterPro" id="IPR050218">
    <property type="entry name" value="LptD"/>
</dbReference>
<reference evidence="4" key="1">
    <citation type="journal article" date="2019" name="Int. J. Syst. Evol. Microbiol.">
        <title>The Global Catalogue of Microorganisms (GCM) 10K type strain sequencing project: providing services to taxonomists for standard genome sequencing and annotation.</title>
        <authorList>
            <consortium name="The Broad Institute Genomics Platform"/>
            <consortium name="The Broad Institute Genome Sequencing Center for Infectious Disease"/>
            <person name="Wu L."/>
            <person name="Ma J."/>
        </authorList>
    </citation>
    <scope>NUCLEOTIDE SEQUENCE [LARGE SCALE GENOMIC DNA]</scope>
    <source>
        <strain evidence="4">LMG 29894</strain>
    </source>
</reference>
<dbReference type="InterPro" id="IPR007543">
    <property type="entry name" value="LptD_C"/>
</dbReference>
<keyword evidence="1" id="KW-0732">Signal</keyword>
<dbReference type="PANTHER" id="PTHR30189:SF1">
    <property type="entry name" value="LPS-ASSEMBLY PROTEIN LPTD"/>
    <property type="match status" value="1"/>
</dbReference>
<dbReference type="PANTHER" id="PTHR30189">
    <property type="entry name" value="LPS-ASSEMBLY PROTEIN"/>
    <property type="match status" value="1"/>
</dbReference>
<protein>
    <recommendedName>
        <fullName evidence="1">LPS-assembly protein LptD</fullName>
    </recommendedName>
</protein>
<comment type="similarity">
    <text evidence="1">Belongs to the LptD family.</text>
</comment>
<accession>A0ABV8MSU0</accession>
<evidence type="ECO:0000313" key="4">
    <source>
        <dbReference type="Proteomes" id="UP001595791"/>
    </source>
</evidence>
<feature type="chain" id="PRO_5044923563" description="LPS-assembly protein LptD" evidence="1">
    <location>
        <begin position="23"/>
        <end position="749"/>
    </location>
</feature>
<dbReference type="EMBL" id="JBHSBU010000001">
    <property type="protein sequence ID" value="MFC4159940.1"/>
    <property type="molecule type" value="Genomic_DNA"/>
</dbReference>
<dbReference type="InterPro" id="IPR020889">
    <property type="entry name" value="LipoPS_assembly_LptD"/>
</dbReference>
<comment type="function">
    <text evidence="1">Together with LptE, is involved in the assembly of lipopolysaccharide (LPS) at the surface of the outer membrane.</text>
</comment>
<feature type="signal peptide" evidence="1">
    <location>
        <begin position="1"/>
        <end position="22"/>
    </location>
</feature>
<dbReference type="Proteomes" id="UP001595791">
    <property type="component" value="Unassembled WGS sequence"/>
</dbReference>
<keyword evidence="4" id="KW-1185">Reference proteome</keyword>
<evidence type="ECO:0000259" key="2">
    <source>
        <dbReference type="Pfam" id="PF04453"/>
    </source>
</evidence>
<proteinExistence type="inferred from homology"/>
<dbReference type="RefSeq" id="WP_378164231.1">
    <property type="nucleotide sequence ID" value="NZ_JBHSBU010000001.1"/>
</dbReference>
<comment type="caution">
    <text evidence="1">Lacks conserved residue(s) required for the propagation of feature annotation.</text>
</comment>
<comment type="subunit">
    <text evidence="1">Component of the lipopolysaccharide transport and assembly complex. Interacts with LptE and LptA.</text>
</comment>
<comment type="subcellular location">
    <subcellularLocation>
        <location evidence="1">Cell outer membrane</location>
    </subcellularLocation>
</comment>
<name>A0ABV8MSU0_9NEIS</name>
<dbReference type="HAMAP" id="MF_01411">
    <property type="entry name" value="LPS_assembly_LptD"/>
    <property type="match status" value="1"/>
</dbReference>
<dbReference type="Pfam" id="PF04453">
    <property type="entry name" value="LptD"/>
    <property type="match status" value="1"/>
</dbReference>
<evidence type="ECO:0000313" key="3">
    <source>
        <dbReference type="EMBL" id="MFC4159940.1"/>
    </source>
</evidence>
<keyword evidence="1" id="KW-0472">Membrane</keyword>
<organism evidence="3 4">
    <name type="scientific">Chitinimonas lacunae</name>
    <dbReference type="NCBI Taxonomy" id="1963018"/>
    <lineage>
        <taxon>Bacteria</taxon>
        <taxon>Pseudomonadati</taxon>
        <taxon>Pseudomonadota</taxon>
        <taxon>Betaproteobacteria</taxon>
        <taxon>Neisseriales</taxon>
        <taxon>Chitinibacteraceae</taxon>
        <taxon>Chitinimonas</taxon>
    </lineage>
</organism>
<comment type="caution">
    <text evidence="3">The sequence shown here is derived from an EMBL/GenBank/DDBJ whole genome shotgun (WGS) entry which is preliminary data.</text>
</comment>